<name>A0A849AIC1_9MICO</name>
<evidence type="ECO:0000256" key="13">
    <source>
        <dbReference type="ARBA" id="ARBA00083736"/>
    </source>
</evidence>
<comment type="caution">
    <text evidence="16">The sequence shown here is derived from an EMBL/GenBank/DDBJ whole genome shotgun (WGS) entry which is preliminary data.</text>
</comment>
<comment type="subunit">
    <text evidence="9">Homodimer. Forms both dimers and octamers; a tightly-associated dimer and a ring-like octamer.</text>
</comment>
<evidence type="ECO:0000256" key="7">
    <source>
        <dbReference type="ARBA" id="ARBA00056930"/>
    </source>
</evidence>
<dbReference type="GO" id="GO:0004601">
    <property type="term" value="F:peroxidase activity"/>
    <property type="evidence" value="ECO:0007669"/>
    <property type="project" value="UniProtKB-KW"/>
</dbReference>
<dbReference type="Gene3D" id="3.40.30.10">
    <property type="entry name" value="Glutaredoxin"/>
    <property type="match status" value="1"/>
</dbReference>
<comment type="function">
    <text evidence="7">Thiol-specific peroxidase that catalyzes the reduction of hydrogen peroxide and organic hydroperoxides to water and alcohols, respectively. Plays a role in cell protection against oxidative stress by detoxifying peroxides. May represent an important antioxidant defense against cytotoxic peroxides, especially peroxynitrite, which can be formed by activated macrophages during infection.</text>
</comment>
<dbReference type="AlphaFoldDB" id="A0A849AIC1"/>
<dbReference type="CDD" id="cd03018">
    <property type="entry name" value="PRX_AhpE_like"/>
    <property type="match status" value="1"/>
</dbReference>
<evidence type="ECO:0000256" key="2">
    <source>
        <dbReference type="ARBA" id="ARBA00022862"/>
    </source>
</evidence>
<feature type="active site" description="Cysteine sulfenic acid (-SOH) intermediate; for peroxidase activity" evidence="14">
    <location>
        <position position="49"/>
    </location>
</feature>
<evidence type="ECO:0000256" key="14">
    <source>
        <dbReference type="PIRSR" id="PIRSR000239-1"/>
    </source>
</evidence>
<dbReference type="InterPro" id="IPR036249">
    <property type="entry name" value="Thioredoxin-like_sf"/>
</dbReference>
<evidence type="ECO:0000256" key="8">
    <source>
        <dbReference type="ARBA" id="ARBA00060973"/>
    </source>
</evidence>
<evidence type="ECO:0000256" key="5">
    <source>
        <dbReference type="ARBA" id="ARBA00032824"/>
    </source>
</evidence>
<evidence type="ECO:0000256" key="6">
    <source>
        <dbReference type="ARBA" id="ARBA00052774"/>
    </source>
</evidence>
<dbReference type="FunFam" id="3.40.30.10:FF:000118">
    <property type="entry name" value="Peroxiredoxin AhpE"/>
    <property type="match status" value="1"/>
</dbReference>
<dbReference type="EMBL" id="JABENB010000002">
    <property type="protein sequence ID" value="NNG40584.1"/>
    <property type="molecule type" value="Genomic_DNA"/>
</dbReference>
<dbReference type="Pfam" id="PF00578">
    <property type="entry name" value="AhpC-TSA"/>
    <property type="match status" value="1"/>
</dbReference>
<evidence type="ECO:0000256" key="4">
    <source>
        <dbReference type="ARBA" id="ARBA00023284"/>
    </source>
</evidence>
<evidence type="ECO:0000259" key="15">
    <source>
        <dbReference type="PROSITE" id="PS51352"/>
    </source>
</evidence>
<keyword evidence="1" id="KW-0575">Peroxidase</keyword>
<evidence type="ECO:0000313" key="16">
    <source>
        <dbReference type="EMBL" id="NNG40584.1"/>
    </source>
</evidence>
<evidence type="ECO:0000256" key="11">
    <source>
        <dbReference type="ARBA" id="ARBA00068979"/>
    </source>
</evidence>
<evidence type="ECO:0000256" key="12">
    <source>
        <dbReference type="ARBA" id="ARBA00082991"/>
    </source>
</evidence>
<evidence type="ECO:0000256" key="1">
    <source>
        <dbReference type="ARBA" id="ARBA00022559"/>
    </source>
</evidence>
<keyword evidence="2" id="KW-0049">Antioxidant</keyword>
<dbReference type="InterPro" id="IPR024706">
    <property type="entry name" value="Peroxiredoxin_AhpC-typ"/>
</dbReference>
<organism evidence="16 17">
    <name type="scientific">Flexivirga aerilata</name>
    <dbReference type="NCBI Taxonomy" id="1656889"/>
    <lineage>
        <taxon>Bacteria</taxon>
        <taxon>Bacillati</taxon>
        <taxon>Actinomycetota</taxon>
        <taxon>Actinomycetes</taxon>
        <taxon>Micrococcales</taxon>
        <taxon>Dermacoccaceae</taxon>
        <taxon>Flexivirga</taxon>
    </lineage>
</organism>
<dbReference type="InterPro" id="IPR013766">
    <property type="entry name" value="Thioredoxin_domain"/>
</dbReference>
<dbReference type="PANTHER" id="PTHR43110:SF1">
    <property type="entry name" value="THIOL PEROXIDASE"/>
    <property type="match status" value="1"/>
</dbReference>
<keyword evidence="4" id="KW-0676">Redox-active center</keyword>
<dbReference type="PIRSF" id="PIRSF000239">
    <property type="entry name" value="AHPC"/>
    <property type="match status" value="1"/>
</dbReference>
<reference evidence="16 17" key="1">
    <citation type="submission" date="2020-05" db="EMBL/GenBank/DDBJ databases">
        <title>Flexivirga sp. ID2601S isolated from air conditioner.</title>
        <authorList>
            <person name="Kim D.H."/>
        </authorList>
    </citation>
    <scope>NUCLEOTIDE SEQUENCE [LARGE SCALE GENOMIC DNA]</scope>
    <source>
        <strain evidence="16 17">ID2601S</strain>
    </source>
</reference>
<evidence type="ECO:0000256" key="3">
    <source>
        <dbReference type="ARBA" id="ARBA00023002"/>
    </source>
</evidence>
<comment type="catalytic activity">
    <reaction evidence="6">
        <text>[mycoredoxin]-L-dithiol + a hydroperoxide = [mycoredoxin]-L-disulfide + an alcohol + H2O</text>
        <dbReference type="Rhea" id="RHEA:62640"/>
        <dbReference type="Rhea" id="RHEA-COMP:16137"/>
        <dbReference type="Rhea" id="RHEA-COMP:16138"/>
        <dbReference type="ChEBI" id="CHEBI:15377"/>
        <dbReference type="ChEBI" id="CHEBI:29950"/>
        <dbReference type="ChEBI" id="CHEBI:30879"/>
        <dbReference type="ChEBI" id="CHEBI:35924"/>
        <dbReference type="ChEBI" id="CHEBI:50058"/>
        <dbReference type="EC" id="1.11.1.29"/>
    </reaction>
</comment>
<gene>
    <name evidence="16" type="ORF">HJ588_15050</name>
</gene>
<feature type="domain" description="Thioredoxin" evidence="15">
    <location>
        <begin position="6"/>
        <end position="156"/>
    </location>
</feature>
<comment type="similarity">
    <text evidence="8">Belongs to the peroxiredoxin family. AhpE subfamily.</text>
</comment>
<dbReference type="SUPFAM" id="SSF52833">
    <property type="entry name" value="Thioredoxin-like"/>
    <property type="match status" value="1"/>
</dbReference>
<evidence type="ECO:0000313" key="17">
    <source>
        <dbReference type="Proteomes" id="UP000557772"/>
    </source>
</evidence>
<protein>
    <recommendedName>
        <fullName evidence="11">Alkyl hydroperoxide reductase E</fullName>
        <ecNumber evidence="10">1.11.1.29</ecNumber>
    </recommendedName>
    <alternativeName>
        <fullName evidence="12">Mycoredoxin-dependent peroxiredoxin</fullName>
    </alternativeName>
    <alternativeName>
        <fullName evidence="13">Peroxiredoxin AhpE</fullName>
    </alternativeName>
    <alternativeName>
        <fullName evidence="5">Thioredoxin peroxidase</fullName>
    </alternativeName>
</protein>
<dbReference type="PROSITE" id="PS51352">
    <property type="entry name" value="THIOREDOXIN_2"/>
    <property type="match status" value="1"/>
</dbReference>
<evidence type="ECO:0000256" key="9">
    <source>
        <dbReference type="ARBA" id="ARBA00065226"/>
    </source>
</evidence>
<dbReference type="RefSeq" id="WP_171156989.1">
    <property type="nucleotide sequence ID" value="NZ_JABENB010000002.1"/>
</dbReference>
<dbReference type="Proteomes" id="UP000557772">
    <property type="component" value="Unassembled WGS sequence"/>
</dbReference>
<sequence>MSEAPVAVGDTAPDFTLRNQNGEEITLAEQLGQGPVLLVFYPFAWSGICTGELCSIRDDLAGYTGDGAAQVLAISCDPMFTLRAWADAEGYTFGLLSDFWPHGAVASDYGVFDADSGMAIRGTFLIGTDGKVAWSQVNGPGQARDFAGYRDALAAL</sequence>
<dbReference type="PANTHER" id="PTHR43110">
    <property type="entry name" value="THIOL PEROXIDASE"/>
    <property type="match status" value="1"/>
</dbReference>
<proteinExistence type="inferred from homology"/>
<keyword evidence="17" id="KW-1185">Reference proteome</keyword>
<dbReference type="InterPro" id="IPR050455">
    <property type="entry name" value="Tpx_Peroxidase_subfamily"/>
</dbReference>
<keyword evidence="3" id="KW-0560">Oxidoreductase</keyword>
<dbReference type="InterPro" id="IPR000866">
    <property type="entry name" value="AhpC/TSA"/>
</dbReference>
<accession>A0A849AIC1</accession>
<dbReference type="EC" id="1.11.1.29" evidence="10"/>
<evidence type="ECO:0000256" key="10">
    <source>
        <dbReference type="ARBA" id="ARBA00067009"/>
    </source>
</evidence>